<organism evidence="8">
    <name type="scientific">Leishmania donovani</name>
    <dbReference type="NCBI Taxonomy" id="5661"/>
    <lineage>
        <taxon>Eukaryota</taxon>
        <taxon>Discoba</taxon>
        <taxon>Euglenozoa</taxon>
        <taxon>Kinetoplastea</taxon>
        <taxon>Metakinetoplastina</taxon>
        <taxon>Trypanosomatida</taxon>
        <taxon>Trypanosomatidae</taxon>
        <taxon>Leishmaniinae</taxon>
        <taxon>Leishmania</taxon>
    </lineage>
</organism>
<evidence type="ECO:0000256" key="2">
    <source>
        <dbReference type="ARBA" id="ARBA00001974"/>
    </source>
</evidence>
<dbReference type="SUPFAM" id="SSF63380">
    <property type="entry name" value="Riboflavin synthase domain-like"/>
    <property type="match status" value="1"/>
</dbReference>
<sequence>MKRKPILCALLPNLYFLPFSPPLNSTWILRSFFIFYFFFIYFCSSRDNYSTISFVYTGKLRRMRRPREPAPGECCGSGCTRCVWDIYYDEVARFEELIAGGGIEEDCTQSSEEEEVVNYIGSVVVKYIDPPALPTTGSPGEWERAEMKARGFFPIDRIELVSCSTSLFSPTDPGISVVNLFTSAKGRTMLPGDVVEVLVTNSRGTQDADDVERLCKALRLDPYAWCELHRSPFVPEDNFPPWLPLQKPLTLGQLLSAYVDISSSSYLLHQSFFESLFRIYSDSKPSSASSTSTTPSPDPEKVRLLEACASSETGPQLLRSLSKSSTPLCYPSLVDVLEVFSFVQIPLDRLLEVSGPLQTRRYSLANWIPATLPPSPLQLCMREVCARRSANLPAATAVGADAQRVADMLNRAAQDASRDHSDFFFGHTSHPLCCAARSMTRSARAAGQRGMYVSFSLFGNSLFARQLQAGCTALCNPAQAKSLCSQLFLIGCGTGIAPLIAAVTQLMLRRASTAAGSAPFPCWVFYGARTKAELLYDETLQEALRTGAIAKYEYALSREEDNKKQGRYVTDLVKRNRLMVTGSLQNEGQLFVCGPAKALLSVRQLVKCDLLAEPDDDDSVQEQRLLMLEDRGRLNFDIWSTGNIFE</sequence>
<dbReference type="VEuPathDB" id="TriTrypDB:LDHU3_19.1810"/>
<keyword evidence="5" id="KW-0274">FAD</keyword>
<dbReference type="Gene3D" id="3.40.50.80">
    <property type="entry name" value="Nucleotide-binding domain of ferredoxin-NADP reductase (FNR) module"/>
    <property type="match status" value="1"/>
</dbReference>
<feature type="domain" description="Oxidoreductase FAD/NAD(P)-binding" evidence="6">
    <location>
        <begin position="489"/>
        <end position="596"/>
    </location>
</feature>
<dbReference type="Pfam" id="PF09791">
    <property type="entry name" value="Oxidored-like"/>
    <property type="match status" value="1"/>
</dbReference>
<reference evidence="8" key="1">
    <citation type="journal article" date="2001" name="Nucleic Acids Res.">
        <title>Effect of large targeted deletions on the mitotic stability of an extra chromosome mediating drug resistance in Leishmania.</title>
        <authorList>
            <person name="Dubessay P."/>
            <person name="Ravel C."/>
            <person name="Bastien P."/>
            <person name="Lignon M.F."/>
            <person name="Ullman B."/>
            <person name="Pages M."/>
            <person name="Blaineau C."/>
        </authorList>
    </citation>
    <scope>NUCLEOTIDE SEQUENCE</scope>
    <source>
        <strain evidence="8">1S</strain>
    </source>
</reference>
<keyword evidence="4" id="KW-0288">FMN</keyword>
<dbReference type="InterPro" id="IPR023173">
    <property type="entry name" value="NADPH_Cyt_P450_Rdtase_alpha"/>
</dbReference>
<dbReference type="EMBL" id="AY028171">
    <property type="protein sequence ID" value="AAK27387.1"/>
    <property type="molecule type" value="Genomic_DNA"/>
</dbReference>
<dbReference type="GO" id="GO:0010181">
    <property type="term" value="F:FMN binding"/>
    <property type="evidence" value="ECO:0007669"/>
    <property type="project" value="TreeGrafter"/>
</dbReference>
<dbReference type="GO" id="GO:0005829">
    <property type="term" value="C:cytosol"/>
    <property type="evidence" value="ECO:0007669"/>
    <property type="project" value="TreeGrafter"/>
</dbReference>
<evidence type="ECO:0000256" key="4">
    <source>
        <dbReference type="ARBA" id="ARBA00022643"/>
    </source>
</evidence>
<dbReference type="PRINTS" id="PR00371">
    <property type="entry name" value="FPNCR"/>
</dbReference>
<name>Q9BID9_LEIDO</name>
<dbReference type="Gene3D" id="1.20.990.10">
    <property type="entry name" value="NADPH-cytochrome p450 Reductase, Chain A, domain 3"/>
    <property type="match status" value="1"/>
</dbReference>
<comment type="cofactor">
    <cofactor evidence="1">
        <name>FMN</name>
        <dbReference type="ChEBI" id="CHEBI:58210"/>
    </cofactor>
</comment>
<dbReference type="Pfam" id="PF00175">
    <property type="entry name" value="NAD_binding_1"/>
    <property type="match status" value="1"/>
</dbReference>
<dbReference type="InterPro" id="IPR019180">
    <property type="entry name" value="Oxidoreductase-like_N"/>
</dbReference>
<dbReference type="PANTHER" id="PTHR19384">
    <property type="entry name" value="NITRIC OXIDE SYNTHASE-RELATED"/>
    <property type="match status" value="1"/>
</dbReference>
<dbReference type="InterPro" id="IPR017938">
    <property type="entry name" value="Riboflavin_synthase-like_b-brl"/>
</dbReference>
<feature type="domain" description="Oxidoreductase-like" evidence="7">
    <location>
        <begin position="64"/>
        <end position="96"/>
    </location>
</feature>
<dbReference type="AlphaFoldDB" id="Q9BID9"/>
<evidence type="ECO:0000256" key="1">
    <source>
        <dbReference type="ARBA" id="ARBA00001917"/>
    </source>
</evidence>
<dbReference type="InterPro" id="IPR039261">
    <property type="entry name" value="FNR_nucleotide-bd"/>
</dbReference>
<evidence type="ECO:0000313" key="8">
    <source>
        <dbReference type="EMBL" id="AAK27387.1"/>
    </source>
</evidence>
<dbReference type="SUPFAM" id="SSF52343">
    <property type="entry name" value="Ferredoxin reductase-like, C-terminal NADP-linked domain"/>
    <property type="match status" value="1"/>
</dbReference>
<dbReference type="FunFam" id="3.40.50.80:FF:000084">
    <property type="entry name" value="Oxidoreductase-like protein"/>
    <property type="match status" value="1"/>
</dbReference>
<evidence type="ECO:0000259" key="7">
    <source>
        <dbReference type="Pfam" id="PF09791"/>
    </source>
</evidence>
<evidence type="ECO:0000256" key="3">
    <source>
        <dbReference type="ARBA" id="ARBA00022630"/>
    </source>
</evidence>
<dbReference type="InterPro" id="IPR001709">
    <property type="entry name" value="Flavoprot_Pyr_Nucl_cyt_Rdtase"/>
</dbReference>
<comment type="cofactor">
    <cofactor evidence="2">
        <name>FAD</name>
        <dbReference type="ChEBI" id="CHEBI:57692"/>
    </cofactor>
</comment>
<dbReference type="GO" id="GO:0050660">
    <property type="term" value="F:flavin adenine dinucleotide binding"/>
    <property type="evidence" value="ECO:0007669"/>
    <property type="project" value="TreeGrafter"/>
</dbReference>
<dbReference type="GO" id="GO:0016491">
    <property type="term" value="F:oxidoreductase activity"/>
    <property type="evidence" value="ECO:0007669"/>
    <property type="project" value="InterPro"/>
</dbReference>
<protein>
    <submittedName>
        <fullName evidence="8">Oxydoreductase-like protein</fullName>
    </submittedName>
</protein>
<proteinExistence type="predicted"/>
<dbReference type="PANTHER" id="PTHR19384:SF128">
    <property type="entry name" value="NADPH OXIDOREDUCTASE A"/>
    <property type="match status" value="1"/>
</dbReference>
<dbReference type="InterPro" id="IPR001433">
    <property type="entry name" value="OxRdtase_FAD/NAD-bd"/>
</dbReference>
<keyword evidence="3" id="KW-0285">Flavoprotein</keyword>
<dbReference type="VEuPathDB" id="TriTrypDB:LdBPK_191490.1"/>
<dbReference type="VEuPathDB" id="TriTrypDB:LdCL_190020700"/>
<evidence type="ECO:0000256" key="5">
    <source>
        <dbReference type="ARBA" id="ARBA00022827"/>
    </source>
</evidence>
<evidence type="ECO:0000259" key="6">
    <source>
        <dbReference type="Pfam" id="PF00175"/>
    </source>
</evidence>
<accession>Q9BID9</accession>